<sequence>MTKEAIILGMMLGLIFSWKNKVFLSLPTFKNLIIAGIGACIFILSLKMAPKSPMILTIFPTVHGIALVIIGFGLLLGKHIGYRLAGIGVLLNSIVVLLNGGMPVESSCLVKIGDVRALNLISTGKTLTHVLANEETQLRFLCDRFIFYSPITSARVMSVGDGFIAVGMFIFVTSAVSYVFRRANLNEMDQ</sequence>
<dbReference type="AlphaFoldDB" id="A0A134ABP3"/>
<evidence type="ECO:0000313" key="3">
    <source>
        <dbReference type="Proteomes" id="UP000070442"/>
    </source>
</evidence>
<organism evidence="2 3">
    <name type="scientific">Aedoeadaptatus coxii</name>
    <dbReference type="NCBI Taxonomy" id="755172"/>
    <lineage>
        <taxon>Bacteria</taxon>
        <taxon>Bacillati</taxon>
        <taxon>Bacillota</taxon>
        <taxon>Tissierellia</taxon>
        <taxon>Tissierellales</taxon>
        <taxon>Peptoniphilaceae</taxon>
        <taxon>Aedoeadaptatus</taxon>
    </lineage>
</organism>
<dbReference type="RefSeq" id="WP_068369493.1">
    <property type="nucleotide sequence ID" value="NZ_CAMYBE010000001.1"/>
</dbReference>
<comment type="caution">
    <text evidence="2">The sequence shown here is derived from an EMBL/GenBank/DDBJ whole genome shotgun (WGS) entry which is preliminary data.</text>
</comment>
<keyword evidence="1" id="KW-0812">Transmembrane</keyword>
<feature type="transmembrane region" description="Helical" evidence="1">
    <location>
        <begin position="84"/>
        <end position="102"/>
    </location>
</feature>
<feature type="transmembrane region" description="Helical" evidence="1">
    <location>
        <begin position="55"/>
        <end position="77"/>
    </location>
</feature>
<evidence type="ECO:0008006" key="4">
    <source>
        <dbReference type="Google" id="ProtNLM"/>
    </source>
</evidence>
<dbReference type="InterPro" id="IPR035168">
    <property type="entry name" value="DUF5317"/>
</dbReference>
<dbReference type="PATRIC" id="fig|755172.3.peg.1602"/>
<dbReference type="OrthoDB" id="37447at2"/>
<feature type="transmembrane region" description="Helical" evidence="1">
    <location>
        <begin position="162"/>
        <end position="180"/>
    </location>
</feature>
<accession>A0A134ABP3</accession>
<dbReference type="Pfam" id="PF17248">
    <property type="entry name" value="DUF5317"/>
    <property type="match status" value="1"/>
</dbReference>
<evidence type="ECO:0000313" key="2">
    <source>
        <dbReference type="EMBL" id="KXB65132.1"/>
    </source>
</evidence>
<reference evidence="3" key="1">
    <citation type="submission" date="2016-01" db="EMBL/GenBank/DDBJ databases">
        <authorList>
            <person name="Mitreva M."/>
            <person name="Pepin K.H."/>
            <person name="Mihindukulasuriya K.A."/>
            <person name="Fulton R."/>
            <person name="Fronick C."/>
            <person name="O'Laughlin M."/>
            <person name="Miner T."/>
            <person name="Herter B."/>
            <person name="Rosa B.A."/>
            <person name="Cordes M."/>
            <person name="Tomlinson C."/>
            <person name="Wollam A."/>
            <person name="Palsikar V.B."/>
            <person name="Mardis E.R."/>
            <person name="Wilson R.K."/>
        </authorList>
    </citation>
    <scope>NUCLEOTIDE SEQUENCE [LARGE SCALE GENOMIC DNA]</scope>
    <source>
        <strain evidence="3">DNF00729</strain>
    </source>
</reference>
<feature type="transmembrane region" description="Helical" evidence="1">
    <location>
        <begin position="31"/>
        <end position="49"/>
    </location>
</feature>
<keyword evidence="1" id="KW-1133">Transmembrane helix</keyword>
<keyword evidence="3" id="KW-1185">Reference proteome</keyword>
<dbReference type="EMBL" id="LSDG01000045">
    <property type="protein sequence ID" value="KXB65132.1"/>
    <property type="molecule type" value="Genomic_DNA"/>
</dbReference>
<protein>
    <recommendedName>
        <fullName evidence="4">DUF5317 domain-containing protein</fullName>
    </recommendedName>
</protein>
<dbReference type="Proteomes" id="UP000070442">
    <property type="component" value="Unassembled WGS sequence"/>
</dbReference>
<name>A0A134ABP3_9FIRM</name>
<evidence type="ECO:0000256" key="1">
    <source>
        <dbReference type="SAM" id="Phobius"/>
    </source>
</evidence>
<dbReference type="STRING" id="755172.HMPREF1863_01640"/>
<keyword evidence="1" id="KW-0472">Membrane</keyword>
<gene>
    <name evidence="2" type="ORF">HMPREF1863_01640</name>
</gene>
<proteinExistence type="predicted"/>